<gene>
    <name evidence="1" type="ORF">V1633_21995</name>
</gene>
<protein>
    <submittedName>
        <fullName evidence="1">Uncharacterized protein</fullName>
    </submittedName>
</protein>
<comment type="caution">
    <text evidence="1">The sequence shown here is derived from an EMBL/GenBank/DDBJ whole genome shotgun (WGS) entry which is preliminary data.</text>
</comment>
<name>A0ABU7RXA8_9ACTN</name>
<keyword evidence="2" id="KW-1185">Reference proteome</keyword>
<organism evidence="1 2">
    <name type="scientific">Plantactinospora sonchi</name>
    <dbReference type="NCBI Taxonomy" id="1544735"/>
    <lineage>
        <taxon>Bacteria</taxon>
        <taxon>Bacillati</taxon>
        <taxon>Actinomycetota</taxon>
        <taxon>Actinomycetes</taxon>
        <taxon>Micromonosporales</taxon>
        <taxon>Micromonosporaceae</taxon>
        <taxon>Plantactinospora</taxon>
    </lineage>
</organism>
<reference evidence="1 2" key="1">
    <citation type="submission" date="2024-01" db="EMBL/GenBank/DDBJ databases">
        <title>Genome insights into Plantactinospora sonchi sp. nov.</title>
        <authorList>
            <person name="Wang L."/>
        </authorList>
    </citation>
    <scope>NUCLEOTIDE SEQUENCE [LARGE SCALE GENOMIC DNA]</scope>
    <source>
        <strain evidence="1 2">NEAU-QY2</strain>
    </source>
</reference>
<evidence type="ECO:0000313" key="2">
    <source>
        <dbReference type="Proteomes" id="UP001332243"/>
    </source>
</evidence>
<dbReference type="EMBL" id="JAZGQK010000019">
    <property type="protein sequence ID" value="MEE6261157.1"/>
    <property type="molecule type" value="Genomic_DNA"/>
</dbReference>
<dbReference type="Proteomes" id="UP001332243">
    <property type="component" value="Unassembled WGS sequence"/>
</dbReference>
<dbReference type="RefSeq" id="WP_331216273.1">
    <property type="nucleotide sequence ID" value="NZ_JAZGQK010000019.1"/>
</dbReference>
<accession>A0ABU7RXA8</accession>
<proteinExistence type="predicted"/>
<evidence type="ECO:0000313" key="1">
    <source>
        <dbReference type="EMBL" id="MEE6261157.1"/>
    </source>
</evidence>
<sequence length="247" mass="27235">MPGLGLWVRADLARCRAATVALTRFCGRTIGPVRMPARTIGLVRLHGDTVGPVRLRAHGHAISLPAHAIGRVRLHGHGHAIGLVRFHGHTVGPVRLHGHAIGLVGRRTGIPDGCLVGARHERLPGRFRVSRVGCHALGHQVGRRRESLRVSGRGGRRRLHRRLLRLPGRYVPGRVRPQCTIGWRRRRLVRLGKLFVSGFGQRGAHRRRWRQRGQIAATAGTTAGRGRAGADRTVRVRRCVPGVRLCL</sequence>